<feature type="chain" id="PRO_5046622250" evidence="2">
    <location>
        <begin position="31"/>
        <end position="59"/>
    </location>
</feature>
<evidence type="ECO:0000313" key="3">
    <source>
        <dbReference type="EMBL" id="MBU3871090.1"/>
    </source>
</evidence>
<accession>A0ABS6CW67</accession>
<keyword evidence="4" id="KW-1185">Reference proteome</keyword>
<sequence>MTLSPRRPRRRRPAPLIGSLALATGVGLVAAPAADWSGADARAHAATKPMTSRPAIYSS</sequence>
<name>A0ABS6CW67_9ACTN</name>
<keyword evidence="2" id="KW-0732">Signal</keyword>
<dbReference type="RefSeq" id="WP_216347693.1">
    <property type="nucleotide sequence ID" value="NZ_JAHLEM010000934.1"/>
</dbReference>
<evidence type="ECO:0000256" key="2">
    <source>
        <dbReference type="SAM" id="SignalP"/>
    </source>
</evidence>
<feature type="region of interest" description="Disordered" evidence="1">
    <location>
        <begin position="39"/>
        <end position="59"/>
    </location>
</feature>
<proteinExistence type="predicted"/>
<feature type="signal peptide" evidence="2">
    <location>
        <begin position="1"/>
        <end position="30"/>
    </location>
</feature>
<protein>
    <submittedName>
        <fullName evidence="3">Uncharacterized protein</fullName>
    </submittedName>
</protein>
<reference evidence="3 4" key="1">
    <citation type="submission" date="2021-06" db="EMBL/GenBank/DDBJ databases">
        <authorList>
            <person name="Pan X."/>
        </authorList>
    </citation>
    <scope>NUCLEOTIDE SEQUENCE [LARGE SCALE GENOMIC DNA]</scope>
    <source>
        <strain evidence="3 4">4503</strain>
    </source>
</reference>
<gene>
    <name evidence="3" type="ORF">KN815_45690</name>
</gene>
<comment type="caution">
    <text evidence="3">The sequence shown here is derived from an EMBL/GenBank/DDBJ whole genome shotgun (WGS) entry which is preliminary data.</text>
</comment>
<organism evidence="3 4">
    <name type="scientific">Streptomyces niphimycinicus</name>
    <dbReference type="NCBI Taxonomy" id="2842201"/>
    <lineage>
        <taxon>Bacteria</taxon>
        <taxon>Bacillati</taxon>
        <taxon>Actinomycetota</taxon>
        <taxon>Actinomycetes</taxon>
        <taxon>Kitasatosporales</taxon>
        <taxon>Streptomycetaceae</taxon>
        <taxon>Streptomyces</taxon>
    </lineage>
</organism>
<evidence type="ECO:0000256" key="1">
    <source>
        <dbReference type="SAM" id="MobiDB-lite"/>
    </source>
</evidence>
<evidence type="ECO:0000313" key="4">
    <source>
        <dbReference type="Proteomes" id="UP000720508"/>
    </source>
</evidence>
<dbReference type="Proteomes" id="UP000720508">
    <property type="component" value="Unassembled WGS sequence"/>
</dbReference>
<dbReference type="EMBL" id="JAHLEM010000934">
    <property type="protein sequence ID" value="MBU3871090.1"/>
    <property type="molecule type" value="Genomic_DNA"/>
</dbReference>